<dbReference type="Pfam" id="PF13537">
    <property type="entry name" value="GATase_7"/>
    <property type="match status" value="1"/>
</dbReference>
<comment type="caution">
    <text evidence="13">The sequence shown here is derived from an EMBL/GenBank/DDBJ whole genome shotgun (WGS) entry which is preliminary data.</text>
</comment>
<dbReference type="PANTHER" id="PTHR43284:SF1">
    <property type="entry name" value="ASPARAGINE SYNTHETASE"/>
    <property type="match status" value="1"/>
</dbReference>
<reference evidence="13 14" key="1">
    <citation type="submission" date="2017-12" db="EMBL/GenBank/DDBJ databases">
        <title>Sequencing the genomes of 1000 Actinobacteria strains.</title>
        <authorList>
            <person name="Klenk H.-P."/>
        </authorList>
    </citation>
    <scope>NUCLEOTIDE SEQUENCE [LARGE SCALE GENOMIC DNA]</scope>
    <source>
        <strain evidence="13 14">DSM 45165</strain>
    </source>
</reference>
<dbReference type="InterPro" id="IPR029055">
    <property type="entry name" value="Ntn_hydrolases_N"/>
</dbReference>
<dbReference type="InterPro" id="IPR014729">
    <property type="entry name" value="Rossmann-like_a/b/a_fold"/>
</dbReference>
<evidence type="ECO:0000259" key="12">
    <source>
        <dbReference type="PROSITE" id="PS51278"/>
    </source>
</evidence>
<dbReference type="InterPro" id="IPR001962">
    <property type="entry name" value="Asn_synthase"/>
</dbReference>
<evidence type="ECO:0000256" key="5">
    <source>
        <dbReference type="ARBA" id="ARBA00022840"/>
    </source>
</evidence>
<organism evidence="13 14">
    <name type="scientific">Amycolatopsis echigonensis</name>
    <dbReference type="NCBI Taxonomy" id="2576905"/>
    <lineage>
        <taxon>Bacteria</taxon>
        <taxon>Bacillati</taxon>
        <taxon>Actinomycetota</taxon>
        <taxon>Actinomycetes</taxon>
        <taxon>Pseudonocardiales</taxon>
        <taxon>Pseudonocardiaceae</taxon>
        <taxon>Amycolatopsis</taxon>
    </lineage>
</organism>
<evidence type="ECO:0000256" key="4">
    <source>
        <dbReference type="ARBA" id="ARBA00022741"/>
    </source>
</evidence>
<dbReference type="NCBIfam" id="TIGR01536">
    <property type="entry name" value="asn_synth_AEB"/>
    <property type="match status" value="1"/>
</dbReference>
<dbReference type="PROSITE" id="PS51278">
    <property type="entry name" value="GATASE_TYPE_2"/>
    <property type="match status" value="1"/>
</dbReference>
<dbReference type="InterPro" id="IPR051786">
    <property type="entry name" value="ASN_synthetase/amidase"/>
</dbReference>
<evidence type="ECO:0000256" key="8">
    <source>
        <dbReference type="ARBA" id="ARBA00048741"/>
    </source>
</evidence>
<feature type="binding site" evidence="10">
    <location>
        <begin position="372"/>
        <end position="373"/>
    </location>
    <ligand>
        <name>ATP</name>
        <dbReference type="ChEBI" id="CHEBI:30616"/>
    </ligand>
</feature>
<evidence type="ECO:0000256" key="1">
    <source>
        <dbReference type="ARBA" id="ARBA00005187"/>
    </source>
</evidence>
<dbReference type="Proteomes" id="UP000233750">
    <property type="component" value="Unassembled WGS sequence"/>
</dbReference>
<dbReference type="EC" id="6.3.5.4" evidence="3"/>
<comment type="pathway">
    <text evidence="1">Amino-acid biosynthesis; L-asparagine biosynthesis; L-asparagine from L-aspartate (L-Gln route): step 1/1.</text>
</comment>
<comment type="similarity">
    <text evidence="2">Belongs to the asparagine synthetase family.</text>
</comment>
<accession>A0A2N3WJA4</accession>
<proteinExistence type="inferred from homology"/>
<evidence type="ECO:0000256" key="3">
    <source>
        <dbReference type="ARBA" id="ARBA00012737"/>
    </source>
</evidence>
<dbReference type="InterPro" id="IPR017932">
    <property type="entry name" value="GATase_2_dom"/>
</dbReference>
<dbReference type="OrthoDB" id="9763290at2"/>
<feature type="active site" description="For GATase activity" evidence="9">
    <location>
        <position position="2"/>
    </location>
</feature>
<evidence type="ECO:0000256" key="11">
    <source>
        <dbReference type="PIRSR" id="PIRSR001589-3"/>
    </source>
</evidence>
<keyword evidence="6 9" id="KW-0061">Asparagine biosynthesis</keyword>
<dbReference type="AlphaFoldDB" id="A0A2N3WJA4"/>
<keyword evidence="14" id="KW-1185">Reference proteome</keyword>
<dbReference type="Gene3D" id="3.40.50.620">
    <property type="entry name" value="HUPs"/>
    <property type="match status" value="1"/>
</dbReference>
<dbReference type="GO" id="GO:0004066">
    <property type="term" value="F:asparagine synthase (glutamine-hydrolyzing) activity"/>
    <property type="evidence" value="ECO:0007669"/>
    <property type="project" value="UniProtKB-EC"/>
</dbReference>
<keyword evidence="9" id="KW-0028">Amino-acid biosynthesis</keyword>
<dbReference type="GO" id="GO:0005524">
    <property type="term" value="F:ATP binding"/>
    <property type="evidence" value="ECO:0007669"/>
    <property type="project" value="UniProtKB-KW"/>
</dbReference>
<dbReference type="Gene3D" id="3.60.20.10">
    <property type="entry name" value="Glutamine Phosphoribosylpyrophosphate, subunit 1, domain 1"/>
    <property type="match status" value="1"/>
</dbReference>
<dbReference type="InterPro" id="IPR033738">
    <property type="entry name" value="AsnB_N"/>
</dbReference>
<feature type="binding site" evidence="10">
    <location>
        <position position="258"/>
    </location>
    <ligand>
        <name>ATP</name>
        <dbReference type="ChEBI" id="CHEBI:30616"/>
    </ligand>
</feature>
<dbReference type="PANTHER" id="PTHR43284">
    <property type="entry name" value="ASPARAGINE SYNTHETASE (GLUTAMINE-HYDROLYZING)"/>
    <property type="match status" value="1"/>
</dbReference>
<evidence type="ECO:0000313" key="14">
    <source>
        <dbReference type="Proteomes" id="UP000233750"/>
    </source>
</evidence>
<keyword evidence="7 9" id="KW-0315">Glutamine amidotransferase</keyword>
<keyword evidence="4 10" id="KW-0547">Nucleotide-binding</keyword>
<dbReference type="CDD" id="cd01991">
    <property type="entry name" value="Asn_synthase_B_C"/>
    <property type="match status" value="1"/>
</dbReference>
<gene>
    <name evidence="13" type="ORF">ATK30_4816</name>
</gene>
<dbReference type="InterPro" id="IPR006426">
    <property type="entry name" value="Asn_synth_AEB"/>
</dbReference>
<name>A0A2N3WJA4_9PSEU</name>
<dbReference type="SUPFAM" id="SSF52402">
    <property type="entry name" value="Adenine nucleotide alpha hydrolases-like"/>
    <property type="match status" value="1"/>
</dbReference>
<evidence type="ECO:0000256" key="6">
    <source>
        <dbReference type="ARBA" id="ARBA00022888"/>
    </source>
</evidence>
<feature type="binding site" evidence="10">
    <location>
        <position position="99"/>
    </location>
    <ligand>
        <name>L-glutamine</name>
        <dbReference type="ChEBI" id="CHEBI:58359"/>
    </ligand>
</feature>
<feature type="domain" description="Glutamine amidotransferase type-2" evidence="12">
    <location>
        <begin position="2"/>
        <end position="211"/>
    </location>
</feature>
<evidence type="ECO:0000256" key="9">
    <source>
        <dbReference type="PIRSR" id="PIRSR001589-1"/>
    </source>
</evidence>
<dbReference type="RefSeq" id="WP_101437500.1">
    <property type="nucleotide sequence ID" value="NZ_PJMY01000003.1"/>
</dbReference>
<keyword evidence="5 10" id="KW-0067">ATP-binding</keyword>
<dbReference type="SUPFAM" id="SSF56235">
    <property type="entry name" value="N-terminal nucleophile aminohydrolases (Ntn hydrolases)"/>
    <property type="match status" value="1"/>
</dbReference>
<evidence type="ECO:0000256" key="2">
    <source>
        <dbReference type="ARBA" id="ARBA00005752"/>
    </source>
</evidence>
<dbReference type="EMBL" id="PJMY01000003">
    <property type="protein sequence ID" value="PKV93954.1"/>
    <property type="molecule type" value="Genomic_DNA"/>
</dbReference>
<evidence type="ECO:0000256" key="7">
    <source>
        <dbReference type="ARBA" id="ARBA00022962"/>
    </source>
</evidence>
<evidence type="ECO:0000256" key="10">
    <source>
        <dbReference type="PIRSR" id="PIRSR001589-2"/>
    </source>
</evidence>
<evidence type="ECO:0000313" key="13">
    <source>
        <dbReference type="EMBL" id="PKV93954.1"/>
    </source>
</evidence>
<feature type="site" description="Important for beta-aspartyl-AMP intermediate formation" evidence="11">
    <location>
        <position position="374"/>
    </location>
</feature>
<dbReference type="GO" id="GO:0005829">
    <property type="term" value="C:cytosol"/>
    <property type="evidence" value="ECO:0007669"/>
    <property type="project" value="TreeGrafter"/>
</dbReference>
<dbReference type="Pfam" id="PF00733">
    <property type="entry name" value="Asn_synthase"/>
    <property type="match status" value="1"/>
</dbReference>
<comment type="catalytic activity">
    <reaction evidence="8">
        <text>L-aspartate + L-glutamine + ATP + H2O = L-asparagine + L-glutamate + AMP + diphosphate + H(+)</text>
        <dbReference type="Rhea" id="RHEA:12228"/>
        <dbReference type="ChEBI" id="CHEBI:15377"/>
        <dbReference type="ChEBI" id="CHEBI:15378"/>
        <dbReference type="ChEBI" id="CHEBI:29985"/>
        <dbReference type="ChEBI" id="CHEBI:29991"/>
        <dbReference type="ChEBI" id="CHEBI:30616"/>
        <dbReference type="ChEBI" id="CHEBI:33019"/>
        <dbReference type="ChEBI" id="CHEBI:58048"/>
        <dbReference type="ChEBI" id="CHEBI:58359"/>
        <dbReference type="ChEBI" id="CHEBI:456215"/>
        <dbReference type="EC" id="6.3.5.4"/>
    </reaction>
</comment>
<dbReference type="CDD" id="cd00712">
    <property type="entry name" value="AsnB"/>
    <property type="match status" value="1"/>
</dbReference>
<dbReference type="GO" id="GO:0006529">
    <property type="term" value="P:asparagine biosynthetic process"/>
    <property type="evidence" value="ECO:0007669"/>
    <property type="project" value="UniProtKB-KW"/>
</dbReference>
<sequence>MCGITGWVDFERDLSTEVRVLRAMNETLHARGPDETGEWVDREVALGHKRLSVLDPEHGNQPMIAGTDAVVTFGGEIYNHRELRAELAGKGHRFETSTDTEVLLRSYLEWGADCVTRFNGMFAFAIWDRRTHELVLARDPIGVKPLFYFPTPTGVLFASEPKALLTHRMVEPVVGMDGLRELLAHGRKPGAPIFRGMPEVKPGHTVVVSRQGLAERQYWSLTAQEHSTPLDTTIAEIRELLDDIVRRQLIADVPTSVLLSGGIDSSALTGLAAAALREPIHTYSMSFHDYEEKFTPQKLRETPDPPFVADVVRFVGTNHTDFVATSQELADPVLRRAVLLSQDIPTHHGDMDTSLYTCFRSLRERGKLVTLSGEGADEVFGGYFWSYDEKLTRAGTFPWVAFERGKAATGGLGLGLLDEGVRKELDLYGYADQHYRDALQEVPVLDGERDAARRARQVNYLVLTRWLPTLLDREDRLSMANGVELRVPYCDHRLAQYLFDAPPEMKRGPDGQEKYLLRRAVADLLPESVLTRKKSAYPTTQDPDYGRIVRAHFRDLVADPLAPVTPLLDLVASKELLRGESPDEQAAAWVDRARMEMVLQLDSWLREYQVRLED</sequence>
<protein>
    <recommendedName>
        <fullName evidence="3">asparagine synthase (glutamine-hydrolyzing)</fullName>
        <ecNumber evidence="3">6.3.5.4</ecNumber>
    </recommendedName>
</protein>
<dbReference type="PIRSF" id="PIRSF001589">
    <property type="entry name" value="Asn_synthetase_glu-h"/>
    <property type="match status" value="1"/>
</dbReference>